<accession>A0A2B4SXA7</accession>
<dbReference type="InterPro" id="IPR002048">
    <property type="entry name" value="EF_hand_dom"/>
</dbReference>
<keyword evidence="6" id="KW-1185">Reference proteome</keyword>
<name>A0A2B4SXA7_STYPI</name>
<evidence type="ECO:0000313" key="6">
    <source>
        <dbReference type="Proteomes" id="UP000225706"/>
    </source>
</evidence>
<evidence type="ECO:0000256" key="3">
    <source>
        <dbReference type="ARBA" id="ARBA00022837"/>
    </source>
</evidence>
<evidence type="ECO:0000259" key="4">
    <source>
        <dbReference type="PROSITE" id="PS50222"/>
    </source>
</evidence>
<dbReference type="OrthoDB" id="114727at2759"/>
<feature type="domain" description="EF-hand" evidence="4">
    <location>
        <begin position="95"/>
        <end position="130"/>
    </location>
</feature>
<dbReference type="InterPro" id="IPR011992">
    <property type="entry name" value="EF-hand-dom_pair"/>
</dbReference>
<dbReference type="PRINTS" id="PR00450">
    <property type="entry name" value="RECOVERIN"/>
</dbReference>
<dbReference type="Pfam" id="PF13499">
    <property type="entry name" value="EF-hand_7"/>
    <property type="match status" value="1"/>
</dbReference>
<sequence length="181" mass="20453">MGAGASVANEEEVRELESNSNFTTKEITKLLKRFSRYDPEGKNGGISLKQFLDIPEISTNPIMPKVASAYLERRTNRITSKSFIKVMSRLSPRNSLEDKKEFAFQLLDTDQDGYLSYSELFSLLRMVTGPLITDDHLLGMISSILNSSELQQTSRLTFDEFTNIVSDEEIGDLFTVELQLP</sequence>
<proteinExistence type="predicted"/>
<dbReference type="Proteomes" id="UP000225706">
    <property type="component" value="Unassembled WGS sequence"/>
</dbReference>
<evidence type="ECO:0000256" key="1">
    <source>
        <dbReference type="ARBA" id="ARBA00022723"/>
    </source>
</evidence>
<dbReference type="PANTHER" id="PTHR45942">
    <property type="entry name" value="PROTEIN PHOSPATASE 3 REGULATORY SUBUNIT B ALPHA ISOFORM TYPE 1"/>
    <property type="match status" value="1"/>
</dbReference>
<gene>
    <name evidence="5" type="primary">CNB1</name>
    <name evidence="5" type="ORF">AWC38_SpisGene1337</name>
</gene>
<dbReference type="STRING" id="50429.A0A2B4SXA7"/>
<dbReference type="SUPFAM" id="SSF47473">
    <property type="entry name" value="EF-hand"/>
    <property type="match status" value="1"/>
</dbReference>
<keyword evidence="2" id="KW-0677">Repeat</keyword>
<reference evidence="6" key="1">
    <citation type="journal article" date="2017" name="bioRxiv">
        <title>Comparative analysis of the genomes of Stylophora pistillata and Acropora digitifera provides evidence for extensive differences between species of corals.</title>
        <authorList>
            <person name="Voolstra C.R."/>
            <person name="Li Y."/>
            <person name="Liew Y.J."/>
            <person name="Baumgarten S."/>
            <person name="Zoccola D."/>
            <person name="Flot J.-F."/>
            <person name="Tambutte S."/>
            <person name="Allemand D."/>
            <person name="Aranda M."/>
        </authorList>
    </citation>
    <scope>NUCLEOTIDE SEQUENCE [LARGE SCALE GENOMIC DNA]</scope>
</reference>
<organism evidence="5 6">
    <name type="scientific">Stylophora pistillata</name>
    <name type="common">Smooth cauliflower coral</name>
    <dbReference type="NCBI Taxonomy" id="50429"/>
    <lineage>
        <taxon>Eukaryota</taxon>
        <taxon>Metazoa</taxon>
        <taxon>Cnidaria</taxon>
        <taxon>Anthozoa</taxon>
        <taxon>Hexacorallia</taxon>
        <taxon>Scleractinia</taxon>
        <taxon>Astrocoeniina</taxon>
        <taxon>Pocilloporidae</taxon>
        <taxon>Stylophora</taxon>
    </lineage>
</organism>
<dbReference type="InterPro" id="IPR018247">
    <property type="entry name" value="EF_Hand_1_Ca_BS"/>
</dbReference>
<keyword evidence="3" id="KW-0106">Calcium</keyword>
<dbReference type="GO" id="GO:0005509">
    <property type="term" value="F:calcium ion binding"/>
    <property type="evidence" value="ECO:0007669"/>
    <property type="project" value="InterPro"/>
</dbReference>
<keyword evidence="1" id="KW-0479">Metal-binding</keyword>
<protein>
    <submittedName>
        <fullName evidence="5">Calcineurin subunit B</fullName>
    </submittedName>
</protein>
<dbReference type="AlphaFoldDB" id="A0A2B4SXA7"/>
<dbReference type="Gene3D" id="1.10.238.10">
    <property type="entry name" value="EF-hand"/>
    <property type="match status" value="1"/>
</dbReference>
<comment type="caution">
    <text evidence="5">The sequence shown here is derived from an EMBL/GenBank/DDBJ whole genome shotgun (WGS) entry which is preliminary data.</text>
</comment>
<evidence type="ECO:0000256" key="2">
    <source>
        <dbReference type="ARBA" id="ARBA00022737"/>
    </source>
</evidence>
<dbReference type="PROSITE" id="PS00018">
    <property type="entry name" value="EF_HAND_1"/>
    <property type="match status" value="1"/>
</dbReference>
<dbReference type="PROSITE" id="PS50222">
    <property type="entry name" value="EF_HAND_2"/>
    <property type="match status" value="1"/>
</dbReference>
<evidence type="ECO:0000313" key="5">
    <source>
        <dbReference type="EMBL" id="PFX33743.1"/>
    </source>
</evidence>
<dbReference type="EMBL" id="LSMT01000009">
    <property type="protein sequence ID" value="PFX33743.1"/>
    <property type="molecule type" value="Genomic_DNA"/>
</dbReference>